<name>A0A1Y1X5X1_9FUNG</name>
<dbReference type="Proteomes" id="UP000193944">
    <property type="component" value="Unassembled WGS sequence"/>
</dbReference>
<organism evidence="1 2">
    <name type="scientific">Anaeromyces robustus</name>
    <dbReference type="NCBI Taxonomy" id="1754192"/>
    <lineage>
        <taxon>Eukaryota</taxon>
        <taxon>Fungi</taxon>
        <taxon>Fungi incertae sedis</taxon>
        <taxon>Chytridiomycota</taxon>
        <taxon>Chytridiomycota incertae sedis</taxon>
        <taxon>Neocallimastigomycetes</taxon>
        <taxon>Neocallimastigales</taxon>
        <taxon>Neocallimastigaceae</taxon>
        <taxon>Anaeromyces</taxon>
    </lineage>
</organism>
<reference evidence="1 2" key="1">
    <citation type="submission" date="2016-08" db="EMBL/GenBank/DDBJ databases">
        <title>A Parts List for Fungal Cellulosomes Revealed by Comparative Genomics.</title>
        <authorList>
            <consortium name="DOE Joint Genome Institute"/>
            <person name="Haitjema C.H."/>
            <person name="Gilmore S.P."/>
            <person name="Henske J.K."/>
            <person name="Solomon K.V."/>
            <person name="De Groot R."/>
            <person name="Kuo A."/>
            <person name="Mondo S.J."/>
            <person name="Salamov A.A."/>
            <person name="Labutti K."/>
            <person name="Zhao Z."/>
            <person name="Chiniquy J."/>
            <person name="Barry K."/>
            <person name="Brewer H.M."/>
            <person name="Purvine S.O."/>
            <person name="Wright A.T."/>
            <person name="Boxma B."/>
            <person name="Van Alen T."/>
            <person name="Hackstein J.H."/>
            <person name="Baker S.E."/>
            <person name="Grigoriev I.V."/>
            <person name="O'Malley M.A."/>
        </authorList>
    </citation>
    <scope>NUCLEOTIDE SEQUENCE [LARGE SCALE GENOMIC DNA]</scope>
    <source>
        <strain evidence="1 2">S4</strain>
    </source>
</reference>
<dbReference type="AlphaFoldDB" id="A0A1Y1X5X1"/>
<accession>A0A1Y1X5X1</accession>
<dbReference type="EMBL" id="MCFG01000124">
    <property type="protein sequence ID" value="ORX81207.1"/>
    <property type="molecule type" value="Genomic_DNA"/>
</dbReference>
<protein>
    <submittedName>
        <fullName evidence="1">Uncharacterized protein</fullName>
    </submittedName>
</protein>
<dbReference type="OrthoDB" id="2122498at2759"/>
<proteinExistence type="predicted"/>
<evidence type="ECO:0000313" key="1">
    <source>
        <dbReference type="EMBL" id="ORX81207.1"/>
    </source>
</evidence>
<gene>
    <name evidence="1" type="ORF">BCR32DRAFT_279905</name>
</gene>
<evidence type="ECO:0000313" key="2">
    <source>
        <dbReference type="Proteomes" id="UP000193944"/>
    </source>
</evidence>
<sequence>MLVAESPIERIPFQKSNIYKPKPIKSYTPSSSGSSSPVFNKSHIISANPTAKQLAAFAAYGSFSHQSLSRNGFATGPYFRYWQDLFDLRPSRLIFALTLVYEILGKKDTPSFLMKYGDDKFDWIHPSMPLGSMYARAVGPTQPPSTVEMLYTCGAASWCNGDAAYLMKFTRNADVYAKELELEKKGEDEVLDKNVLIRAVAAILDL</sequence>
<comment type="caution">
    <text evidence="1">The sequence shown here is derived from an EMBL/GenBank/DDBJ whole genome shotgun (WGS) entry which is preliminary data.</text>
</comment>
<reference evidence="1 2" key="2">
    <citation type="submission" date="2016-08" db="EMBL/GenBank/DDBJ databases">
        <title>Pervasive Adenine N6-methylation of Active Genes in Fungi.</title>
        <authorList>
            <consortium name="DOE Joint Genome Institute"/>
            <person name="Mondo S.J."/>
            <person name="Dannebaum R.O."/>
            <person name="Kuo R.C."/>
            <person name="Labutti K."/>
            <person name="Haridas S."/>
            <person name="Kuo A."/>
            <person name="Salamov A."/>
            <person name="Ahrendt S.R."/>
            <person name="Lipzen A."/>
            <person name="Sullivan W."/>
            <person name="Andreopoulos W.B."/>
            <person name="Clum A."/>
            <person name="Lindquist E."/>
            <person name="Daum C."/>
            <person name="Ramamoorthy G.K."/>
            <person name="Gryganskyi A."/>
            <person name="Culley D."/>
            <person name="Magnuson J.K."/>
            <person name="James T.Y."/>
            <person name="O'Malley M.A."/>
            <person name="Stajich J.E."/>
            <person name="Spatafora J.W."/>
            <person name="Visel A."/>
            <person name="Grigoriev I.V."/>
        </authorList>
    </citation>
    <scope>NUCLEOTIDE SEQUENCE [LARGE SCALE GENOMIC DNA]</scope>
    <source>
        <strain evidence="1 2">S4</strain>
    </source>
</reference>
<keyword evidence="2" id="KW-1185">Reference proteome</keyword>